<dbReference type="GO" id="GO:0003700">
    <property type="term" value="F:DNA-binding transcription factor activity"/>
    <property type="evidence" value="ECO:0007669"/>
    <property type="project" value="TreeGrafter"/>
</dbReference>
<dbReference type="InterPro" id="IPR014757">
    <property type="entry name" value="Tscrpt_reg_IclR_C"/>
</dbReference>
<keyword evidence="1" id="KW-0805">Transcription regulation</keyword>
<dbReference type="Pfam" id="PF01614">
    <property type="entry name" value="IclR_C"/>
    <property type="match status" value="1"/>
</dbReference>
<dbReference type="InterPro" id="IPR036390">
    <property type="entry name" value="WH_DNA-bd_sf"/>
</dbReference>
<dbReference type="AlphaFoldDB" id="A0AAE4EYU5"/>
<dbReference type="GO" id="GO:0003677">
    <property type="term" value="F:DNA binding"/>
    <property type="evidence" value="ECO:0007669"/>
    <property type="project" value="UniProtKB-KW"/>
</dbReference>
<dbReference type="SUPFAM" id="SSF46785">
    <property type="entry name" value="Winged helix' DNA-binding domain"/>
    <property type="match status" value="1"/>
</dbReference>
<keyword evidence="2" id="KW-0238">DNA-binding</keyword>
<feature type="domain" description="IclR-ED" evidence="4">
    <location>
        <begin position="69"/>
        <end position="253"/>
    </location>
</feature>
<dbReference type="SUPFAM" id="SSF55781">
    <property type="entry name" value="GAF domain-like"/>
    <property type="match status" value="1"/>
</dbReference>
<protein>
    <submittedName>
        <fullName evidence="5">IclR family transcriptional regulator</fullName>
    </submittedName>
</protein>
<evidence type="ECO:0000256" key="1">
    <source>
        <dbReference type="ARBA" id="ARBA00023015"/>
    </source>
</evidence>
<dbReference type="Proteomes" id="UP001253439">
    <property type="component" value="Unassembled WGS sequence"/>
</dbReference>
<keyword evidence="6" id="KW-1185">Reference proteome</keyword>
<evidence type="ECO:0000259" key="4">
    <source>
        <dbReference type="PROSITE" id="PS51078"/>
    </source>
</evidence>
<comment type="caution">
    <text evidence="5">The sequence shown here is derived from an EMBL/GenBank/DDBJ whole genome shotgun (WGS) entry which is preliminary data.</text>
</comment>
<dbReference type="Gene3D" id="1.10.10.10">
    <property type="entry name" value="Winged helix-like DNA-binding domain superfamily/Winged helix DNA-binding domain"/>
    <property type="match status" value="1"/>
</dbReference>
<dbReference type="PANTHER" id="PTHR30136:SF35">
    <property type="entry name" value="HTH-TYPE TRANSCRIPTIONAL REGULATOR RV1719"/>
    <property type="match status" value="1"/>
</dbReference>
<organism evidence="5 6">
    <name type="scientific">Haloarcula terrestris</name>
    <dbReference type="NCBI Taxonomy" id="2950533"/>
    <lineage>
        <taxon>Archaea</taxon>
        <taxon>Methanobacteriati</taxon>
        <taxon>Methanobacteriota</taxon>
        <taxon>Stenosarchaea group</taxon>
        <taxon>Halobacteria</taxon>
        <taxon>Halobacteriales</taxon>
        <taxon>Haloarculaceae</taxon>
        <taxon>Haloarcula</taxon>
    </lineage>
</organism>
<dbReference type="InterPro" id="IPR005471">
    <property type="entry name" value="Tscrpt_reg_IclR_N"/>
</dbReference>
<dbReference type="InterPro" id="IPR050707">
    <property type="entry name" value="HTH_MetabolicPath_Reg"/>
</dbReference>
<evidence type="ECO:0000256" key="3">
    <source>
        <dbReference type="ARBA" id="ARBA00023163"/>
    </source>
</evidence>
<evidence type="ECO:0000256" key="2">
    <source>
        <dbReference type="ARBA" id="ARBA00023125"/>
    </source>
</evidence>
<accession>A0AAE4EYU5</accession>
<keyword evidence="3" id="KW-0804">Transcription</keyword>
<proteinExistence type="predicted"/>
<name>A0AAE4EYU5_9EURY</name>
<dbReference type="EMBL" id="JAMQOM010000005">
    <property type="protein sequence ID" value="MDS0222417.1"/>
    <property type="molecule type" value="Genomic_DNA"/>
</dbReference>
<sequence length="257" mass="28464">MSHEAHNPVKAVQTANEIIETLDELGGARVVEIAERVDRSQSVVHNHLSTLRELEYVVKSGNEYQLTLRFLGLGERVRHRIPLYDAAHPEVQKLAQETGELITLLVEEHGQGIYLDIGQGSKDIQYPAIPGVRTHLHCSAVGKVILAHLSEAERETILQTHGLPEQTPQTITDRAALADELELIRDQDLAFDREEFRTGLKSVGAPITRQDGTVLGALSIAGPAHRMTPDRLEGEMAAELRQSINVIELNLNEPNVR</sequence>
<reference evidence="5 6" key="1">
    <citation type="submission" date="2022-06" db="EMBL/GenBank/DDBJ databases">
        <title>Haloarcula sp. a new haloarchaeum isolate from saline soil.</title>
        <authorList>
            <person name="Strakova D."/>
            <person name="Galisteo C."/>
            <person name="Sanchez-Porro C."/>
            <person name="Ventosa A."/>
        </authorList>
    </citation>
    <scope>NUCLEOTIDE SEQUENCE [LARGE SCALE GENOMIC DNA]</scope>
    <source>
        <strain evidence="5 6">S1AR25-5A</strain>
    </source>
</reference>
<dbReference type="RefSeq" id="WP_310897035.1">
    <property type="nucleotide sequence ID" value="NZ_JAMQOM010000005.1"/>
</dbReference>
<dbReference type="Pfam" id="PF09339">
    <property type="entry name" value="HTH_IclR"/>
    <property type="match status" value="1"/>
</dbReference>
<evidence type="ECO:0000313" key="6">
    <source>
        <dbReference type="Proteomes" id="UP001253439"/>
    </source>
</evidence>
<dbReference type="InterPro" id="IPR036388">
    <property type="entry name" value="WH-like_DNA-bd_sf"/>
</dbReference>
<dbReference type="GO" id="GO:0045892">
    <property type="term" value="P:negative regulation of DNA-templated transcription"/>
    <property type="evidence" value="ECO:0007669"/>
    <property type="project" value="TreeGrafter"/>
</dbReference>
<gene>
    <name evidence="5" type="ORF">NDI54_13800</name>
</gene>
<dbReference type="Gene3D" id="3.30.450.40">
    <property type="match status" value="1"/>
</dbReference>
<dbReference type="SMART" id="SM00346">
    <property type="entry name" value="HTH_ICLR"/>
    <property type="match status" value="1"/>
</dbReference>
<dbReference type="InterPro" id="IPR029016">
    <property type="entry name" value="GAF-like_dom_sf"/>
</dbReference>
<dbReference type="PANTHER" id="PTHR30136">
    <property type="entry name" value="HELIX-TURN-HELIX TRANSCRIPTIONAL REGULATOR, ICLR FAMILY"/>
    <property type="match status" value="1"/>
</dbReference>
<evidence type="ECO:0000313" key="5">
    <source>
        <dbReference type="EMBL" id="MDS0222417.1"/>
    </source>
</evidence>
<dbReference type="PROSITE" id="PS51078">
    <property type="entry name" value="ICLR_ED"/>
    <property type="match status" value="1"/>
</dbReference>